<protein>
    <submittedName>
        <fullName evidence="3">Kynureninase</fullName>
    </submittedName>
</protein>
<dbReference type="GO" id="GO:0043420">
    <property type="term" value="P:anthranilate metabolic process"/>
    <property type="evidence" value="ECO:0007669"/>
    <property type="project" value="TreeGrafter"/>
</dbReference>
<gene>
    <name evidence="3" type="ORF">B1A_11056</name>
</gene>
<feature type="non-terminal residue" evidence="3">
    <location>
        <position position="272"/>
    </location>
</feature>
<name>T1AMZ8_9ZZZZ</name>
<evidence type="ECO:0000259" key="2">
    <source>
        <dbReference type="Pfam" id="PF00266"/>
    </source>
</evidence>
<dbReference type="SUPFAM" id="SSF53383">
    <property type="entry name" value="PLP-dependent transferases"/>
    <property type="match status" value="1"/>
</dbReference>
<evidence type="ECO:0000256" key="1">
    <source>
        <dbReference type="ARBA" id="ARBA00022898"/>
    </source>
</evidence>
<keyword evidence="1" id="KW-0663">Pyridoxal phosphate</keyword>
<comment type="caution">
    <text evidence="3">The sequence shown here is derived from an EMBL/GenBank/DDBJ whole genome shotgun (WGS) entry which is preliminary data.</text>
</comment>
<dbReference type="InterPro" id="IPR015424">
    <property type="entry name" value="PyrdxlP-dep_Trfase"/>
</dbReference>
<feature type="domain" description="Aminotransferase class V" evidence="2">
    <location>
        <begin position="47"/>
        <end position="208"/>
    </location>
</feature>
<dbReference type="EMBL" id="AUZX01007886">
    <property type="protein sequence ID" value="EQD57868.1"/>
    <property type="molecule type" value="Genomic_DNA"/>
</dbReference>
<dbReference type="InterPro" id="IPR000192">
    <property type="entry name" value="Aminotrans_V_dom"/>
</dbReference>
<dbReference type="GO" id="GO:0019441">
    <property type="term" value="P:L-tryptophan catabolic process to kynurenine"/>
    <property type="evidence" value="ECO:0007669"/>
    <property type="project" value="TreeGrafter"/>
</dbReference>
<dbReference type="PANTHER" id="PTHR14084:SF0">
    <property type="entry name" value="KYNURENINASE"/>
    <property type="match status" value="1"/>
</dbReference>
<reference evidence="3" key="2">
    <citation type="journal article" date="2014" name="ISME J.">
        <title>Microbial stratification in low pH oxic and suboxic macroscopic growths along an acid mine drainage.</title>
        <authorList>
            <person name="Mendez-Garcia C."/>
            <person name="Mesa V."/>
            <person name="Sprenger R.R."/>
            <person name="Richter M."/>
            <person name="Diez M.S."/>
            <person name="Solano J."/>
            <person name="Bargiela R."/>
            <person name="Golyshina O.V."/>
            <person name="Manteca A."/>
            <person name="Ramos J.L."/>
            <person name="Gallego J.R."/>
            <person name="Llorente I."/>
            <person name="Martins Dos Santos V.A."/>
            <person name="Jensen O.N."/>
            <person name="Pelaez A.I."/>
            <person name="Sanchez J."/>
            <person name="Ferrer M."/>
        </authorList>
    </citation>
    <scope>NUCLEOTIDE SEQUENCE</scope>
</reference>
<dbReference type="Gene3D" id="3.40.640.10">
    <property type="entry name" value="Type I PLP-dependent aspartate aminotransferase-like (Major domain)"/>
    <property type="match status" value="1"/>
</dbReference>
<dbReference type="GO" id="GO:0009435">
    <property type="term" value="P:NAD+ biosynthetic process"/>
    <property type="evidence" value="ECO:0007669"/>
    <property type="project" value="InterPro"/>
</dbReference>
<proteinExistence type="predicted"/>
<dbReference type="GO" id="GO:0005737">
    <property type="term" value="C:cytoplasm"/>
    <property type="evidence" value="ECO:0007669"/>
    <property type="project" value="InterPro"/>
</dbReference>
<dbReference type="GO" id="GO:0030170">
    <property type="term" value="F:pyridoxal phosphate binding"/>
    <property type="evidence" value="ECO:0007669"/>
    <property type="project" value="InterPro"/>
</dbReference>
<reference evidence="3" key="1">
    <citation type="submission" date="2013-08" db="EMBL/GenBank/DDBJ databases">
        <authorList>
            <person name="Mendez C."/>
            <person name="Richter M."/>
            <person name="Ferrer M."/>
            <person name="Sanchez J."/>
        </authorList>
    </citation>
    <scope>NUCLEOTIDE SEQUENCE</scope>
</reference>
<organism evidence="3">
    <name type="scientific">mine drainage metagenome</name>
    <dbReference type="NCBI Taxonomy" id="410659"/>
    <lineage>
        <taxon>unclassified sequences</taxon>
        <taxon>metagenomes</taxon>
        <taxon>ecological metagenomes</taxon>
    </lineage>
</organism>
<dbReference type="GO" id="GO:0030429">
    <property type="term" value="F:kynureninase activity"/>
    <property type="evidence" value="ECO:0007669"/>
    <property type="project" value="InterPro"/>
</dbReference>
<dbReference type="InterPro" id="IPR015421">
    <property type="entry name" value="PyrdxlP-dep_Trfase_major"/>
</dbReference>
<dbReference type="InterPro" id="IPR010111">
    <property type="entry name" value="Kynureninase"/>
</dbReference>
<dbReference type="AlphaFoldDB" id="T1AMZ8"/>
<dbReference type="Pfam" id="PF00266">
    <property type="entry name" value="Aminotran_5"/>
    <property type="match status" value="1"/>
</dbReference>
<sequence>EGKIYLDGNSLGLLSVDAQEAVLAELGRWRTLGVGGWAAGDPSWFHLSEEIAELLTTIVGARPDEVSLTGSTTVNLHQLLATFYEPRPGRCVILMDAMSFPTDHYAVESHLRLRGLDPRECLREIAPGGEFFAQEIAEALTADVALAVLPAVLYRSGQLLDVQALSREARRRGVLVGWDLAHAAGAVQLELHDWDVDFAFWCNYKYLGGGPGAMASLFVHERHFDRTPGMWGWFGSDKSLQFDMNTVFTPARGAGSLQLGTPHILSAAALRG</sequence>
<dbReference type="PANTHER" id="PTHR14084">
    <property type="entry name" value="KYNURENINASE"/>
    <property type="match status" value="1"/>
</dbReference>
<evidence type="ECO:0000313" key="3">
    <source>
        <dbReference type="EMBL" id="EQD57868.1"/>
    </source>
</evidence>
<accession>T1AMZ8</accession>
<feature type="non-terminal residue" evidence="3">
    <location>
        <position position="1"/>
    </location>
</feature>